<keyword evidence="1" id="KW-1133">Transmembrane helix</keyword>
<dbReference type="KEGG" id="ttt:THITE_2118698"/>
<accession>G2RAM4</accession>
<dbReference type="HOGENOM" id="CLU_2905749_0_0_1"/>
<dbReference type="PROSITE" id="PS51257">
    <property type="entry name" value="PROKAR_LIPOPROTEIN"/>
    <property type="match status" value="1"/>
</dbReference>
<dbReference type="RefSeq" id="XP_003655238.1">
    <property type="nucleotide sequence ID" value="XM_003655190.1"/>
</dbReference>
<dbReference type="AlphaFoldDB" id="G2RAM4"/>
<dbReference type="EMBL" id="CP003012">
    <property type="protein sequence ID" value="AEO68902.1"/>
    <property type="molecule type" value="Genomic_DNA"/>
</dbReference>
<evidence type="ECO:0000313" key="3">
    <source>
        <dbReference type="Proteomes" id="UP000008181"/>
    </source>
</evidence>
<keyword evidence="3" id="KW-1185">Reference proteome</keyword>
<proteinExistence type="predicted"/>
<keyword evidence="1" id="KW-0472">Membrane</keyword>
<name>G2RAM4_THETT</name>
<evidence type="ECO:0000256" key="1">
    <source>
        <dbReference type="SAM" id="Phobius"/>
    </source>
</evidence>
<protein>
    <submittedName>
        <fullName evidence="2">Uncharacterized protein</fullName>
    </submittedName>
</protein>
<dbReference type="Proteomes" id="UP000008181">
    <property type="component" value="Chromosome 4"/>
</dbReference>
<reference evidence="2 3" key="1">
    <citation type="journal article" date="2011" name="Nat. Biotechnol.">
        <title>Comparative genomic analysis of the thermophilic biomass-degrading fungi Myceliophthora thermophila and Thielavia terrestris.</title>
        <authorList>
            <person name="Berka R.M."/>
            <person name="Grigoriev I.V."/>
            <person name="Otillar R."/>
            <person name="Salamov A."/>
            <person name="Grimwood J."/>
            <person name="Reid I."/>
            <person name="Ishmael N."/>
            <person name="John T."/>
            <person name="Darmond C."/>
            <person name="Moisan M.-C."/>
            <person name="Henrissat B."/>
            <person name="Coutinho P.M."/>
            <person name="Lombard V."/>
            <person name="Natvig D.O."/>
            <person name="Lindquist E."/>
            <person name="Schmutz J."/>
            <person name="Lucas S."/>
            <person name="Harris P."/>
            <person name="Powlowski J."/>
            <person name="Bellemare A."/>
            <person name="Taylor D."/>
            <person name="Butler G."/>
            <person name="de Vries R.P."/>
            <person name="Allijn I.E."/>
            <person name="van den Brink J."/>
            <person name="Ushinsky S."/>
            <person name="Storms R."/>
            <person name="Powell A.J."/>
            <person name="Paulsen I.T."/>
            <person name="Elbourne L.D.H."/>
            <person name="Baker S.E."/>
            <person name="Magnuson J."/>
            <person name="LaBoissiere S."/>
            <person name="Clutterbuck A.J."/>
            <person name="Martinez D."/>
            <person name="Wogulis M."/>
            <person name="de Leon A.L."/>
            <person name="Rey M.W."/>
            <person name="Tsang A."/>
        </authorList>
    </citation>
    <scope>NUCLEOTIDE SEQUENCE [LARGE SCALE GENOMIC DNA]</scope>
    <source>
        <strain evidence="3">ATCC 38088 / NRRL 8126</strain>
    </source>
</reference>
<dbReference type="GeneID" id="11524080"/>
<sequence>MRTPSTTASAAFSILVFGCGLVNVVPRLVITKSRCSRFILSAAPVRRSQRDSGSESGHRCRR</sequence>
<evidence type="ECO:0000313" key="2">
    <source>
        <dbReference type="EMBL" id="AEO68902.1"/>
    </source>
</evidence>
<feature type="transmembrane region" description="Helical" evidence="1">
    <location>
        <begin position="6"/>
        <end position="30"/>
    </location>
</feature>
<organism evidence="2 3">
    <name type="scientific">Thermothielavioides terrestris (strain ATCC 38088 / NRRL 8126)</name>
    <name type="common">Thielavia terrestris</name>
    <dbReference type="NCBI Taxonomy" id="578455"/>
    <lineage>
        <taxon>Eukaryota</taxon>
        <taxon>Fungi</taxon>
        <taxon>Dikarya</taxon>
        <taxon>Ascomycota</taxon>
        <taxon>Pezizomycotina</taxon>
        <taxon>Sordariomycetes</taxon>
        <taxon>Sordariomycetidae</taxon>
        <taxon>Sordariales</taxon>
        <taxon>Chaetomiaceae</taxon>
        <taxon>Thermothielavioides</taxon>
        <taxon>Thermothielavioides terrestris</taxon>
    </lineage>
</organism>
<keyword evidence="1" id="KW-0812">Transmembrane</keyword>
<gene>
    <name evidence="2" type="ORF">THITE_2118698</name>
</gene>